<gene>
    <name evidence="2" type="ORF">UTRI_00060</name>
</gene>
<dbReference type="EMBL" id="OOIN01000002">
    <property type="protein sequence ID" value="SPO20584.1"/>
    <property type="molecule type" value="Genomic_DNA"/>
</dbReference>
<feature type="region of interest" description="Disordered" evidence="1">
    <location>
        <begin position="1"/>
        <end position="112"/>
    </location>
</feature>
<feature type="compositionally biased region" description="Basic residues" evidence="1">
    <location>
        <begin position="11"/>
        <end position="20"/>
    </location>
</feature>
<dbReference type="AlphaFoldDB" id="A0A5C3DQC4"/>
<evidence type="ECO:0000256" key="1">
    <source>
        <dbReference type="SAM" id="MobiDB-lite"/>
    </source>
</evidence>
<organism evidence="2 3">
    <name type="scientific">Ustilago trichophora</name>
    <dbReference type="NCBI Taxonomy" id="86804"/>
    <lineage>
        <taxon>Eukaryota</taxon>
        <taxon>Fungi</taxon>
        <taxon>Dikarya</taxon>
        <taxon>Basidiomycota</taxon>
        <taxon>Ustilaginomycotina</taxon>
        <taxon>Ustilaginomycetes</taxon>
        <taxon>Ustilaginales</taxon>
        <taxon>Ustilaginaceae</taxon>
        <taxon>Ustilago</taxon>
    </lineage>
</organism>
<feature type="region of interest" description="Disordered" evidence="1">
    <location>
        <begin position="208"/>
        <end position="248"/>
    </location>
</feature>
<evidence type="ECO:0008006" key="4">
    <source>
        <dbReference type="Google" id="ProtNLM"/>
    </source>
</evidence>
<feature type="compositionally biased region" description="Low complexity" evidence="1">
    <location>
        <begin position="89"/>
        <end position="112"/>
    </location>
</feature>
<dbReference type="Proteomes" id="UP000324022">
    <property type="component" value="Unassembled WGS sequence"/>
</dbReference>
<name>A0A5C3DQC4_9BASI</name>
<evidence type="ECO:0000313" key="3">
    <source>
        <dbReference type="Proteomes" id="UP000324022"/>
    </source>
</evidence>
<protein>
    <recommendedName>
        <fullName evidence="4">Zn(2)-C6 fungal-type domain-containing protein</fullName>
    </recommendedName>
</protein>
<keyword evidence="3" id="KW-1185">Reference proteome</keyword>
<accession>A0A5C3DQC4</accession>
<reference evidence="2 3" key="1">
    <citation type="submission" date="2018-03" db="EMBL/GenBank/DDBJ databases">
        <authorList>
            <person name="Guldener U."/>
        </authorList>
    </citation>
    <scope>NUCLEOTIDE SEQUENCE [LARGE SCALE GENOMIC DNA]</scope>
    <source>
        <strain evidence="2 3">NBRC100155</strain>
    </source>
</reference>
<proteinExistence type="predicted"/>
<feature type="compositionally biased region" description="Low complexity" evidence="1">
    <location>
        <begin position="223"/>
        <end position="235"/>
    </location>
</feature>
<sequence length="405" mass="43583">MSSSGRISSPRAKKVKKRMHTTLPDYTPSTSGSPARGEQAIFDWLSTHTSPPRSAVRRTEVSTEPSSEDESQYHRRRGRFISGKGGLPASSSLGRDSSARSSTRNSSPMSMSTFPDEMLEELIALDEGSSSHIPASTAKPAKGKQKARRQEGDWIETCDRCLRLSLECLITSSVASSKACKNCRASHTKCTINGVGVCSPDVAFKIRKESQPKKQKKADQAVGLSGRNLNSSLSSQKRKAGTTIDDGERSLQNSPVVAQLSSRFRKTIAASALASAPLPVPTTALGSASTAHQAALSAYTKGLLVDTKQAIRRCQFLLADPSSLRAMKPTLTLLAEELTETPDCACSPTVSKVAGYMRRISHDCIPPQAASLRSDEVKQSERLLLAKTLFDRCLTLTETLVGDTP</sequence>
<evidence type="ECO:0000313" key="2">
    <source>
        <dbReference type="EMBL" id="SPO20584.1"/>
    </source>
</evidence>